<evidence type="ECO:0000313" key="2">
    <source>
        <dbReference type="Proteomes" id="UP000030988"/>
    </source>
</evidence>
<gene>
    <name evidence="1" type="ORF">PK98_15175</name>
</gene>
<dbReference type="OrthoDB" id="7392843at2"/>
<dbReference type="RefSeq" id="WP_039097878.1">
    <property type="nucleotide sequence ID" value="NZ_JTDN01000003.1"/>
</dbReference>
<name>A0A0B2BSC5_9SPHN</name>
<keyword evidence="2" id="KW-1185">Reference proteome</keyword>
<dbReference type="Proteomes" id="UP000030988">
    <property type="component" value="Unassembled WGS sequence"/>
</dbReference>
<accession>A0A0B2BSC5</accession>
<organism evidence="1 2">
    <name type="scientific">Croceibacterium mercuriale</name>
    <dbReference type="NCBI Taxonomy" id="1572751"/>
    <lineage>
        <taxon>Bacteria</taxon>
        <taxon>Pseudomonadati</taxon>
        <taxon>Pseudomonadota</taxon>
        <taxon>Alphaproteobacteria</taxon>
        <taxon>Sphingomonadales</taxon>
        <taxon>Erythrobacteraceae</taxon>
        <taxon>Croceibacterium</taxon>
    </lineage>
</organism>
<comment type="caution">
    <text evidence="1">The sequence shown here is derived from an EMBL/GenBank/DDBJ whole genome shotgun (WGS) entry which is preliminary data.</text>
</comment>
<reference evidence="1 2" key="1">
    <citation type="submission" date="2014-11" db="EMBL/GenBank/DDBJ databases">
        <title>Draft genome sequence of Kirrobacter mercurialis.</title>
        <authorList>
            <person name="Coil D.A."/>
            <person name="Eisen J.A."/>
        </authorList>
    </citation>
    <scope>NUCLEOTIDE SEQUENCE [LARGE SCALE GENOMIC DNA]</scope>
    <source>
        <strain evidence="1 2">Coronado</strain>
    </source>
</reference>
<sequence>MLVTFRIVDTQSRLHTKPATITARELAKLVAMLRDYRMVIDPDEGEIDHLPTNFEFNANSIALAKLSGLFDWRDDIIAIVEEGQFLGRTLRVERALEGTDIQLRVSEHIALASDMTLREDTAEKLFAAIGINPAARTSISIDRLSDLLRQPTMAKAFDDLEIRTIYDQLTMTVTTDCGEQQPRLTWA</sequence>
<dbReference type="AlphaFoldDB" id="A0A0B2BSC5"/>
<protein>
    <submittedName>
        <fullName evidence="1">Uncharacterized protein</fullName>
    </submittedName>
</protein>
<proteinExistence type="predicted"/>
<dbReference type="EMBL" id="JTDN01000003">
    <property type="protein sequence ID" value="KHL24299.1"/>
    <property type="molecule type" value="Genomic_DNA"/>
</dbReference>
<evidence type="ECO:0000313" key="1">
    <source>
        <dbReference type="EMBL" id="KHL24299.1"/>
    </source>
</evidence>